<reference evidence="3 4" key="1">
    <citation type="submission" date="2019-03" db="EMBL/GenBank/DDBJ databases">
        <title>Genomic Encyclopedia of Type Strains, Phase IV (KMG-IV): sequencing the most valuable type-strain genomes for metagenomic binning, comparative biology and taxonomic classification.</title>
        <authorList>
            <person name="Goeker M."/>
        </authorList>
    </citation>
    <scope>NUCLEOTIDE SEQUENCE [LARGE SCALE GENOMIC DNA]</scope>
    <source>
        <strain evidence="3 4">DSM 26752</strain>
    </source>
</reference>
<evidence type="ECO:0000256" key="1">
    <source>
        <dbReference type="HAMAP-Rule" id="MF_00226"/>
    </source>
</evidence>
<comment type="caution">
    <text evidence="3">The sequence shown here is derived from an EMBL/GenBank/DDBJ whole genome shotgun (WGS) entry which is preliminary data.</text>
</comment>
<dbReference type="Pfam" id="PF18146">
    <property type="entry name" value="CinA_KH"/>
    <property type="match status" value="1"/>
</dbReference>
<dbReference type="InterPro" id="IPR036425">
    <property type="entry name" value="MoaB/Mog-like_dom_sf"/>
</dbReference>
<keyword evidence="4" id="KW-1185">Reference proteome</keyword>
<dbReference type="InterPro" id="IPR008135">
    <property type="entry name" value="Competence-induced_CinA"/>
</dbReference>
<dbReference type="AlphaFoldDB" id="A0A4R3KX40"/>
<proteinExistence type="inferred from homology"/>
<dbReference type="InterPro" id="IPR036653">
    <property type="entry name" value="CinA-like_C"/>
</dbReference>
<dbReference type="NCBIfam" id="TIGR00199">
    <property type="entry name" value="PncC_domain"/>
    <property type="match status" value="1"/>
</dbReference>
<dbReference type="RefSeq" id="WP_132027340.1">
    <property type="nucleotide sequence ID" value="NZ_CP068564.1"/>
</dbReference>
<dbReference type="InterPro" id="IPR001453">
    <property type="entry name" value="MoaB/Mog_dom"/>
</dbReference>
<dbReference type="Gene3D" id="3.90.950.20">
    <property type="entry name" value="CinA-like"/>
    <property type="match status" value="1"/>
</dbReference>
<dbReference type="SMART" id="SM00852">
    <property type="entry name" value="MoCF_biosynth"/>
    <property type="match status" value="1"/>
</dbReference>
<sequence length="406" mass="44676">MIGEIISVGTEIILGNTLNTNTHYISKKLSSMGINVQYHTAVIDNPNLLEDVINISMKRADLIVFTGGLGPTYDDMTKEIVAKALGIELVLNNSVKEEIENYFKKMSKPMTSNNIKQAYIPKGSHLLKNEIGTAPGLYIEHQGKILILLPGPPEEMKLMFNKYVIPLIKQDNIIKIKTINTIGIGESALESMLKDIINDSNNPNIATYAKDGKVDIKVIAKGKSEEKVNKLLQNTIQKIDSKISKYIYSYEDKSIEEVIYNKLLEKNMKIAFCESITGGLIVSRFTKVPGVSQVLDRGIVTYSNRSKIEELGVKEETLNKYGAVSEQVALEMALGLLNKTGVDITLSTTGIAGPSGGNCKKPVGLVYIGIATSDDTFAIKSIFNGNRTAIQNRTAIRAFDELRKII</sequence>
<dbReference type="EMBL" id="SMAE01000005">
    <property type="protein sequence ID" value="TCS89716.1"/>
    <property type="molecule type" value="Genomic_DNA"/>
</dbReference>
<dbReference type="Gene3D" id="3.40.980.10">
    <property type="entry name" value="MoaB/Mog-like domain"/>
    <property type="match status" value="1"/>
</dbReference>
<evidence type="ECO:0000259" key="2">
    <source>
        <dbReference type="SMART" id="SM00852"/>
    </source>
</evidence>
<organism evidence="3 4">
    <name type="scientific">Keratinibaculum paraultunense</name>
    <dbReference type="NCBI Taxonomy" id="1278232"/>
    <lineage>
        <taxon>Bacteria</taxon>
        <taxon>Bacillati</taxon>
        <taxon>Bacillota</taxon>
        <taxon>Tissierellia</taxon>
        <taxon>Tissierellales</taxon>
        <taxon>Tepidimicrobiaceae</taxon>
        <taxon>Keratinibaculum</taxon>
    </lineage>
</organism>
<dbReference type="InterPro" id="IPR041424">
    <property type="entry name" value="CinA_KH"/>
</dbReference>
<dbReference type="PANTHER" id="PTHR13939:SF0">
    <property type="entry name" value="NMN AMIDOHYDROLASE-LIKE PROTEIN YFAY"/>
    <property type="match status" value="1"/>
</dbReference>
<name>A0A4R3KX40_9FIRM</name>
<dbReference type="CDD" id="cd00885">
    <property type="entry name" value="cinA"/>
    <property type="match status" value="1"/>
</dbReference>
<dbReference type="SUPFAM" id="SSF142433">
    <property type="entry name" value="CinA-like"/>
    <property type="match status" value="1"/>
</dbReference>
<dbReference type="InterPro" id="IPR008136">
    <property type="entry name" value="CinA_C"/>
</dbReference>
<dbReference type="PANTHER" id="PTHR13939">
    <property type="entry name" value="NICOTINAMIDE-NUCLEOTIDE AMIDOHYDROLASE PNCC"/>
    <property type="match status" value="1"/>
</dbReference>
<dbReference type="SUPFAM" id="SSF53218">
    <property type="entry name" value="Molybdenum cofactor biosynthesis proteins"/>
    <property type="match status" value="1"/>
</dbReference>
<dbReference type="NCBIfam" id="NF001813">
    <property type="entry name" value="PRK00549.1"/>
    <property type="match status" value="1"/>
</dbReference>
<dbReference type="Gene3D" id="3.30.70.2860">
    <property type="match status" value="1"/>
</dbReference>
<dbReference type="NCBIfam" id="TIGR00177">
    <property type="entry name" value="molyb_syn"/>
    <property type="match status" value="1"/>
</dbReference>
<comment type="similarity">
    <text evidence="1">Belongs to the CinA family.</text>
</comment>
<dbReference type="Proteomes" id="UP000294567">
    <property type="component" value="Unassembled WGS sequence"/>
</dbReference>
<feature type="domain" description="MoaB/Mog" evidence="2">
    <location>
        <begin position="4"/>
        <end position="170"/>
    </location>
</feature>
<dbReference type="OrthoDB" id="9801454at2"/>
<dbReference type="InterPro" id="IPR050101">
    <property type="entry name" value="CinA"/>
</dbReference>
<evidence type="ECO:0000313" key="4">
    <source>
        <dbReference type="Proteomes" id="UP000294567"/>
    </source>
</evidence>
<protein>
    <recommendedName>
        <fullName evidence="1">Putative competence-damage inducible protein</fullName>
    </recommendedName>
</protein>
<dbReference type="PIRSF" id="PIRSF006728">
    <property type="entry name" value="CinA"/>
    <property type="match status" value="1"/>
</dbReference>
<accession>A0A4R3KX40</accession>
<dbReference type="NCBIfam" id="TIGR00200">
    <property type="entry name" value="cinA_nterm"/>
    <property type="match status" value="1"/>
</dbReference>
<evidence type="ECO:0000313" key="3">
    <source>
        <dbReference type="EMBL" id="TCS89716.1"/>
    </source>
</evidence>
<gene>
    <name evidence="1" type="primary">cinA</name>
    <name evidence="3" type="ORF">EDD65_105190</name>
</gene>
<dbReference type="Pfam" id="PF00994">
    <property type="entry name" value="MoCF_biosynth"/>
    <property type="match status" value="1"/>
</dbReference>
<dbReference type="Pfam" id="PF02464">
    <property type="entry name" value="CinA"/>
    <property type="match status" value="1"/>
</dbReference>
<dbReference type="HAMAP" id="MF_00226_B">
    <property type="entry name" value="CinA_B"/>
    <property type="match status" value="1"/>
</dbReference>